<reference evidence="3 4" key="1">
    <citation type="journal article" date="2015" name="Nature">
        <title>rRNA introns, odd ribosomes, and small enigmatic genomes across a large radiation of phyla.</title>
        <authorList>
            <person name="Brown C.T."/>
            <person name="Hug L.A."/>
            <person name="Thomas B.C."/>
            <person name="Sharon I."/>
            <person name="Castelle C.J."/>
            <person name="Singh A."/>
            <person name="Wilkins M.J."/>
            <person name="Williams K.H."/>
            <person name="Banfield J.F."/>
        </authorList>
    </citation>
    <scope>NUCLEOTIDE SEQUENCE [LARGE SCALE GENOMIC DNA]</scope>
</reference>
<evidence type="ECO:0000313" key="3">
    <source>
        <dbReference type="EMBL" id="KKW37426.1"/>
    </source>
</evidence>
<feature type="transmembrane region" description="Helical" evidence="1">
    <location>
        <begin position="156"/>
        <end position="178"/>
    </location>
</feature>
<dbReference type="STRING" id="1618607.UY86_C0009G0060"/>
<proteinExistence type="predicted"/>
<dbReference type="InterPro" id="IPR032816">
    <property type="entry name" value="VTT_dom"/>
</dbReference>
<accession>A0A0G1Y2F8</accession>
<dbReference type="EMBL" id="LCRR01000009">
    <property type="protein sequence ID" value="KKW37426.1"/>
    <property type="molecule type" value="Genomic_DNA"/>
</dbReference>
<keyword evidence="1" id="KW-1133">Transmembrane helix</keyword>
<comment type="caution">
    <text evidence="3">The sequence shown here is derived from an EMBL/GenBank/DDBJ whole genome shotgun (WGS) entry which is preliminary data.</text>
</comment>
<keyword evidence="1" id="KW-0472">Membrane</keyword>
<evidence type="ECO:0000259" key="2">
    <source>
        <dbReference type="Pfam" id="PF09335"/>
    </source>
</evidence>
<dbReference type="AlphaFoldDB" id="A0A0G1Y2F8"/>
<gene>
    <name evidence="3" type="ORF">UY86_C0009G0060</name>
</gene>
<dbReference type="PANTHER" id="PTHR42709">
    <property type="entry name" value="ALKALINE PHOSPHATASE LIKE PROTEIN"/>
    <property type="match status" value="1"/>
</dbReference>
<evidence type="ECO:0000313" key="4">
    <source>
        <dbReference type="Proteomes" id="UP000033852"/>
    </source>
</evidence>
<dbReference type="Pfam" id="PF09335">
    <property type="entry name" value="VTT_dom"/>
    <property type="match status" value="1"/>
</dbReference>
<keyword evidence="1" id="KW-0812">Transmembrane</keyword>
<name>A0A0G1Y2F8_9BACT</name>
<organism evidence="3 4">
    <name type="scientific">Candidatus Adlerbacteria bacterium GW2011_GWB1_54_7</name>
    <dbReference type="NCBI Taxonomy" id="1618607"/>
    <lineage>
        <taxon>Bacteria</taxon>
        <taxon>Candidatus Adleribacteriota</taxon>
    </lineage>
</organism>
<feature type="transmembrane region" description="Helical" evidence="1">
    <location>
        <begin position="6"/>
        <end position="25"/>
    </location>
</feature>
<feature type="transmembrane region" description="Helical" evidence="1">
    <location>
        <begin position="37"/>
        <end position="61"/>
    </location>
</feature>
<feature type="transmembrane region" description="Helical" evidence="1">
    <location>
        <begin position="73"/>
        <end position="97"/>
    </location>
</feature>
<protein>
    <recommendedName>
        <fullName evidence="2">VTT domain-containing protein</fullName>
    </recommendedName>
</protein>
<dbReference type="Proteomes" id="UP000033852">
    <property type="component" value="Unassembled WGS sequence"/>
</dbReference>
<dbReference type="InterPro" id="IPR051311">
    <property type="entry name" value="DedA_domain"/>
</dbReference>
<feature type="domain" description="VTT" evidence="2">
    <location>
        <begin position="61"/>
        <end position="171"/>
    </location>
</feature>
<evidence type="ECO:0000256" key="1">
    <source>
        <dbReference type="SAM" id="Phobius"/>
    </source>
</evidence>
<sequence length="188" mass="20747">MKKYLRFLPVVTFVGVSLLFLFLTPGKIVAYIGIENAYVLIFVLAFLGGLTTFSGIPYHLVLIGFAAGGLNPWILGPLTAIAVSLGDCTSYLIGYFGREIIPVRLQNAMQRLSRIQEAHPRLLPSVFFLYGALVPFSNDVITIPMGFLKYPILRVMIPLAIGTTIFNTGLALVAVYAYDWIPFVQLNN</sequence>